<dbReference type="InterPro" id="IPR036388">
    <property type="entry name" value="WH-like_DNA-bd_sf"/>
</dbReference>
<reference evidence="1 2" key="1">
    <citation type="submission" date="2014-03" db="EMBL/GenBank/DDBJ databases">
        <title>Genomics of Bifidobacteria.</title>
        <authorList>
            <person name="Ventura M."/>
            <person name="Milani C."/>
            <person name="Lugli G.A."/>
        </authorList>
    </citation>
    <scope>NUCLEOTIDE SEQUENCE [LARGE SCALE GENOMIC DNA]</scope>
    <source>
        <strain evidence="1 2">LMG 21589</strain>
    </source>
</reference>
<accession>A0A087DDI6</accession>
<evidence type="ECO:0000313" key="1">
    <source>
        <dbReference type="EMBL" id="KFI93586.1"/>
    </source>
</evidence>
<dbReference type="Gene3D" id="3.30.565.60">
    <property type="match status" value="1"/>
</dbReference>
<dbReference type="GeneID" id="85164788"/>
<dbReference type="EMBL" id="JGZO01000012">
    <property type="protein sequence ID" value="KFI93586.1"/>
    <property type="molecule type" value="Genomic_DNA"/>
</dbReference>
<dbReference type="eggNOG" id="COG1846">
    <property type="taxonomic scope" value="Bacteria"/>
</dbReference>
<dbReference type="GO" id="GO:0016787">
    <property type="term" value="F:hydrolase activity"/>
    <property type="evidence" value="ECO:0007669"/>
    <property type="project" value="UniProtKB-KW"/>
</dbReference>
<dbReference type="InterPro" id="IPR038475">
    <property type="entry name" value="RecG_C_sf"/>
</dbReference>
<dbReference type="GO" id="GO:0003678">
    <property type="term" value="F:DNA helicase activity"/>
    <property type="evidence" value="ECO:0007669"/>
    <property type="project" value="UniProtKB-EC"/>
</dbReference>
<dbReference type="AlphaFoldDB" id="A0A087DDI6"/>
<protein>
    <submittedName>
        <fullName evidence="1">Divergent AAA domain protein</fullName>
        <ecNumber evidence="1">3.6.4.12</ecNumber>
    </submittedName>
</protein>
<dbReference type="InterPro" id="IPR036390">
    <property type="entry name" value="WH_DNA-bd_sf"/>
</dbReference>
<dbReference type="RefSeq" id="WP_231649172.1">
    <property type="nucleotide sequence ID" value="NZ_CAUPKV010000011.1"/>
</dbReference>
<evidence type="ECO:0000313" key="2">
    <source>
        <dbReference type="Proteomes" id="UP000029033"/>
    </source>
</evidence>
<dbReference type="PANTHER" id="PTHR30595">
    <property type="entry name" value="GLPR-RELATED TRANSCRIPTIONAL REPRESSOR"/>
    <property type="match status" value="1"/>
</dbReference>
<comment type="caution">
    <text evidence="1">The sequence shown here is derived from an EMBL/GenBank/DDBJ whole genome shotgun (WGS) entry which is preliminary data.</text>
</comment>
<dbReference type="PANTHER" id="PTHR30595:SF6">
    <property type="entry name" value="SCHLAFEN ALBA-2 DOMAIN-CONTAINING PROTEIN"/>
    <property type="match status" value="1"/>
</dbReference>
<dbReference type="Proteomes" id="UP000029033">
    <property type="component" value="Unassembled WGS sequence"/>
</dbReference>
<proteinExistence type="predicted"/>
<sequence>MDDKDIRLSATEVFEFENAALPSPADRGIVPESTLNDLNDEVVERIIMIHQGSKALRGTITRTDQMARLNMTDNSGRVRLAGLLAAGQYPQQYYPKLLIDVSVHPDVEKSDPDGPRFLDRVLCDGNMPEAIDQAVETVAKNLRTPTFVVGAGARTDTEIPKEVLREVIANAVIHREYDSRFTGEAVAVDVYPDRVEVSNPGGLWGGVTLENIANGISRCRNTTLVQLMHKIPYSREDAVTVEGGGTGIPLIIREMASRALGEPKFVASPDRFTVTLARYGVEYQQNHQWLEHLQTGLDRHEQTILLMLRRQGTMNVKQLHTSLRIDSDDIRKILTTLIAKGLVRNSDNGAYTLTNDNTTSAGVEPLTLTRSDTLTVAERQLLKTLSPSEAMSARKISEMTDRSLPSVRKLLRRLVGAGMVIATAPPSSKNRQYKRAS</sequence>
<gene>
    <name evidence="1" type="ORF">BSCA_0074</name>
</gene>
<dbReference type="SUPFAM" id="SSF46785">
    <property type="entry name" value="Winged helix' DNA-binding domain"/>
    <property type="match status" value="2"/>
</dbReference>
<organism evidence="1 2">
    <name type="scientific">Bifidobacterium scardovii</name>
    <dbReference type="NCBI Taxonomy" id="158787"/>
    <lineage>
        <taxon>Bacteria</taxon>
        <taxon>Bacillati</taxon>
        <taxon>Actinomycetota</taxon>
        <taxon>Actinomycetes</taxon>
        <taxon>Bifidobacteriales</taxon>
        <taxon>Bifidobacteriaceae</taxon>
        <taxon>Bifidobacterium</taxon>
    </lineage>
</organism>
<name>A0A087DDI6_9BIFI</name>
<dbReference type="Pfam" id="PF13749">
    <property type="entry name" value="HATPase_c_4"/>
    <property type="match status" value="1"/>
</dbReference>
<dbReference type="eggNOG" id="COG2865">
    <property type="taxonomic scope" value="Bacteria"/>
</dbReference>
<dbReference type="EC" id="3.6.4.12" evidence="1"/>
<dbReference type="STRING" id="158787.BSCA_0074"/>
<keyword evidence="1" id="KW-0378">Hydrolase</keyword>
<dbReference type="Gene3D" id="1.10.10.10">
    <property type="entry name" value="Winged helix-like DNA-binding domain superfamily/Winged helix DNA-binding domain"/>
    <property type="match status" value="2"/>
</dbReference>
<keyword evidence="2" id="KW-1185">Reference proteome</keyword>